<dbReference type="EMBL" id="CP011801">
    <property type="protein sequence ID" value="ALA58685.1"/>
    <property type="molecule type" value="Genomic_DNA"/>
</dbReference>
<reference evidence="3 4" key="1">
    <citation type="journal article" date="2015" name="Proc. Natl. Acad. Sci. U.S.A.">
        <title>Expanded metabolic versatility of ubiquitous nitrite-oxidizing bacteria from the genus Nitrospira.</title>
        <authorList>
            <person name="Koch H."/>
            <person name="Lucker S."/>
            <person name="Albertsen M."/>
            <person name="Kitzinger K."/>
            <person name="Herbold C."/>
            <person name="Spieck E."/>
            <person name="Nielsen P.H."/>
            <person name="Wagner M."/>
            <person name="Daims H."/>
        </authorList>
    </citation>
    <scope>NUCLEOTIDE SEQUENCE [LARGE SCALE GENOMIC DNA]</scope>
    <source>
        <strain evidence="3 4">NSP M-1</strain>
    </source>
</reference>
<sequence length="112" mass="11462">MPVRIPILILAAALAPAAWVSAATMESAPAPSQPESSAPPSGEPSNPAPSPRDPGMVKEPEVTGPPGAVVTPPVVDPQIAVNPEERAQEGGSDSRKRDARPPADVPQPPQQE</sequence>
<feature type="chain" id="PRO_5005476694" evidence="2">
    <location>
        <begin position="23"/>
        <end position="112"/>
    </location>
</feature>
<evidence type="ECO:0000313" key="4">
    <source>
        <dbReference type="Proteomes" id="UP000069205"/>
    </source>
</evidence>
<dbReference type="AlphaFoldDB" id="A0A0K2GCK1"/>
<dbReference type="PATRIC" id="fig|42253.5.peg.2235"/>
<feature type="region of interest" description="Disordered" evidence="1">
    <location>
        <begin position="21"/>
        <end position="112"/>
    </location>
</feature>
<dbReference type="Proteomes" id="UP000069205">
    <property type="component" value="Chromosome"/>
</dbReference>
<dbReference type="KEGG" id="nmv:NITMOv2_2269"/>
<evidence type="ECO:0000313" key="3">
    <source>
        <dbReference type="EMBL" id="ALA58685.1"/>
    </source>
</evidence>
<feature type="signal peptide" evidence="2">
    <location>
        <begin position="1"/>
        <end position="22"/>
    </location>
</feature>
<keyword evidence="2" id="KW-0732">Signal</keyword>
<feature type="compositionally biased region" description="Low complexity" evidence="1">
    <location>
        <begin position="26"/>
        <end position="45"/>
    </location>
</feature>
<dbReference type="RefSeq" id="WP_145976270.1">
    <property type="nucleotide sequence ID" value="NZ_CP011801.1"/>
</dbReference>
<accession>A0A0K2GCK1</accession>
<organism evidence="3 4">
    <name type="scientific">Nitrospira moscoviensis</name>
    <dbReference type="NCBI Taxonomy" id="42253"/>
    <lineage>
        <taxon>Bacteria</taxon>
        <taxon>Pseudomonadati</taxon>
        <taxon>Nitrospirota</taxon>
        <taxon>Nitrospiria</taxon>
        <taxon>Nitrospirales</taxon>
        <taxon>Nitrospiraceae</taxon>
        <taxon>Nitrospira</taxon>
    </lineage>
</organism>
<dbReference type="STRING" id="42253.NITMOv2_2269"/>
<evidence type="ECO:0000256" key="2">
    <source>
        <dbReference type="SAM" id="SignalP"/>
    </source>
</evidence>
<name>A0A0K2GCK1_NITMO</name>
<feature type="compositionally biased region" description="Pro residues" evidence="1">
    <location>
        <begin position="103"/>
        <end position="112"/>
    </location>
</feature>
<protein>
    <submittedName>
        <fullName evidence="3">Uncharacterized protein</fullName>
    </submittedName>
</protein>
<proteinExistence type="predicted"/>
<gene>
    <name evidence="3" type="ORF">NITMOv2_2269</name>
</gene>
<feature type="compositionally biased region" description="Low complexity" evidence="1">
    <location>
        <begin position="62"/>
        <end position="73"/>
    </location>
</feature>
<evidence type="ECO:0000256" key="1">
    <source>
        <dbReference type="SAM" id="MobiDB-lite"/>
    </source>
</evidence>
<feature type="compositionally biased region" description="Basic and acidic residues" evidence="1">
    <location>
        <begin position="83"/>
        <end position="101"/>
    </location>
</feature>
<keyword evidence="4" id="KW-1185">Reference proteome</keyword>